<comment type="caution">
    <text evidence="1">The sequence shown here is derived from an EMBL/GenBank/DDBJ whole genome shotgun (WGS) entry which is preliminary data.</text>
</comment>
<dbReference type="Proteomes" id="UP000279372">
    <property type="component" value="Unassembled WGS sequence"/>
</dbReference>
<evidence type="ECO:0000313" key="1">
    <source>
        <dbReference type="EMBL" id="RMO78885.1"/>
    </source>
</evidence>
<organism evidence="1 2">
    <name type="scientific">Pseudomonas syringae pv. philadelphi</name>
    <dbReference type="NCBI Taxonomy" id="251706"/>
    <lineage>
        <taxon>Bacteria</taxon>
        <taxon>Pseudomonadati</taxon>
        <taxon>Pseudomonadota</taxon>
        <taxon>Gammaproteobacteria</taxon>
        <taxon>Pseudomonadales</taxon>
        <taxon>Pseudomonadaceae</taxon>
        <taxon>Pseudomonas</taxon>
    </lineage>
</organism>
<dbReference type="AlphaFoldDB" id="A0A3M3YA41"/>
<gene>
    <name evidence="1" type="ORF">ALQ33_200034</name>
</gene>
<name>A0A3M3YA41_9PSED</name>
<protein>
    <submittedName>
        <fullName evidence="1">Uncharacterized protein</fullName>
    </submittedName>
</protein>
<sequence>MALVVQVFHAFEGHRAAALQGEVLAAVELGDLIQLVAVARQREVACGADFGADVAGLGDFVALGFFRPEAALFLHVVQGVRAVLRGEQAQGVAAVEIRFVTGSDLAGDEFGVAPGLVNEVVACGQFAGELGGLAVFFDGACLVVFGAGFDVVRVAGRADVEVAADVEGQVVAGLGLAGEDVDVARGVDVHVATGSDRRRKVLDVAGHGRFTTAGDDLVILAAVGFGQQVDVAAGRERQVATGAHGAVVGDVATGVEGKVFPGSDGAASVGHGAHADAVTNLNRRAVVENVAFDSGEADTPATDFPGHGVANAVLRGHLQVVAGVDQAALIDAAAAADVEVVAGAQGADVDQVSAGDEVQVTALNQAVAAQVARVGLGQVQHGDEDFLAVDDAVFHPHDVVGQGADLFAVQRDAEAQVQGVFAGEGVVHQVAVLIVVAAQAVSEEALAGLRQHRIADQALFVKAIAQPTPVAVGVDVEAV</sequence>
<accession>A0A3M3YA41</accession>
<reference evidence="1 2" key="1">
    <citation type="submission" date="2018-08" db="EMBL/GenBank/DDBJ databases">
        <title>Recombination of ecologically and evolutionarily significant loci maintains genetic cohesion in the Pseudomonas syringae species complex.</title>
        <authorList>
            <person name="Dillon M."/>
            <person name="Thakur S."/>
            <person name="Almeida R.N.D."/>
            <person name="Weir B.S."/>
            <person name="Guttman D.S."/>
        </authorList>
    </citation>
    <scope>NUCLEOTIDE SEQUENCE [LARGE SCALE GENOMIC DNA]</scope>
    <source>
        <strain evidence="1 2">ICMP 8902</strain>
    </source>
</reference>
<proteinExistence type="predicted"/>
<evidence type="ECO:0000313" key="2">
    <source>
        <dbReference type="Proteomes" id="UP000279372"/>
    </source>
</evidence>
<dbReference type="EMBL" id="RBQB01000379">
    <property type="protein sequence ID" value="RMO78885.1"/>
    <property type="molecule type" value="Genomic_DNA"/>
</dbReference>